<keyword evidence="2" id="KW-1185">Reference proteome</keyword>
<sequence length="129" mass="13756">MLWPTTQGIIVDHSSLPTGEQSTASNPHVVHVNVNLLTIPIAPDEGLTDTFPQSSGIGNDSTLQNSAEGLNERSRLSSAIVPAQTTAVPEDICLLPKPTTLLFDDTQDLFQPLGFIDFELAIDGVSNDC</sequence>
<protein>
    <submittedName>
        <fullName evidence="1">Uncharacterized protein</fullName>
    </submittedName>
</protein>
<dbReference type="AlphaFoldDB" id="R0KI24"/>
<reference evidence="1 2" key="1">
    <citation type="journal article" date="2012" name="PLoS Pathog.">
        <title>Diverse lifestyles and strategies of plant pathogenesis encoded in the genomes of eighteen Dothideomycetes fungi.</title>
        <authorList>
            <person name="Ohm R.A."/>
            <person name="Feau N."/>
            <person name="Henrissat B."/>
            <person name="Schoch C.L."/>
            <person name="Horwitz B.A."/>
            <person name="Barry K.W."/>
            <person name="Condon B.J."/>
            <person name="Copeland A.C."/>
            <person name="Dhillon B."/>
            <person name="Glaser F."/>
            <person name="Hesse C.N."/>
            <person name="Kosti I."/>
            <person name="LaButti K."/>
            <person name="Lindquist E.A."/>
            <person name="Lucas S."/>
            <person name="Salamov A.A."/>
            <person name="Bradshaw R.E."/>
            <person name="Ciuffetti L."/>
            <person name="Hamelin R.C."/>
            <person name="Kema G.H.J."/>
            <person name="Lawrence C."/>
            <person name="Scott J.A."/>
            <person name="Spatafora J.W."/>
            <person name="Turgeon B.G."/>
            <person name="de Wit P.J.G.M."/>
            <person name="Zhong S."/>
            <person name="Goodwin S.B."/>
            <person name="Grigoriev I.V."/>
        </authorList>
    </citation>
    <scope>NUCLEOTIDE SEQUENCE [LARGE SCALE GENOMIC DNA]</scope>
    <source>
        <strain evidence="2">28A</strain>
    </source>
</reference>
<dbReference type="GeneID" id="19403194"/>
<name>R0KI24_EXST2</name>
<reference evidence="1 2" key="2">
    <citation type="journal article" date="2013" name="PLoS Genet.">
        <title>Comparative genome structure, secondary metabolite, and effector coding capacity across Cochliobolus pathogens.</title>
        <authorList>
            <person name="Condon B.J."/>
            <person name="Leng Y."/>
            <person name="Wu D."/>
            <person name="Bushley K.E."/>
            <person name="Ohm R.A."/>
            <person name="Otillar R."/>
            <person name="Martin J."/>
            <person name="Schackwitz W."/>
            <person name="Grimwood J."/>
            <person name="MohdZainudin N."/>
            <person name="Xue C."/>
            <person name="Wang R."/>
            <person name="Manning V.A."/>
            <person name="Dhillon B."/>
            <person name="Tu Z.J."/>
            <person name="Steffenson B.J."/>
            <person name="Salamov A."/>
            <person name="Sun H."/>
            <person name="Lowry S."/>
            <person name="LaButti K."/>
            <person name="Han J."/>
            <person name="Copeland A."/>
            <person name="Lindquist E."/>
            <person name="Barry K."/>
            <person name="Schmutz J."/>
            <person name="Baker S.E."/>
            <person name="Ciuffetti L.M."/>
            <person name="Grigoriev I.V."/>
            <person name="Zhong S."/>
            <person name="Turgeon B.G."/>
        </authorList>
    </citation>
    <scope>NUCLEOTIDE SEQUENCE [LARGE SCALE GENOMIC DNA]</scope>
    <source>
        <strain evidence="2">28A</strain>
    </source>
</reference>
<dbReference type="RefSeq" id="XP_008024520.1">
    <property type="nucleotide sequence ID" value="XM_008026329.1"/>
</dbReference>
<dbReference type="HOGENOM" id="CLU_1950158_0_0_1"/>
<dbReference type="Proteomes" id="UP000016935">
    <property type="component" value="Unassembled WGS sequence"/>
</dbReference>
<gene>
    <name evidence="1" type="ORF">SETTUDRAFT_27970</name>
</gene>
<dbReference type="EMBL" id="KB908570">
    <property type="protein sequence ID" value="EOA87667.1"/>
    <property type="molecule type" value="Genomic_DNA"/>
</dbReference>
<proteinExistence type="predicted"/>
<evidence type="ECO:0000313" key="2">
    <source>
        <dbReference type="Proteomes" id="UP000016935"/>
    </source>
</evidence>
<accession>R0KI24</accession>
<evidence type="ECO:0000313" key="1">
    <source>
        <dbReference type="EMBL" id="EOA87667.1"/>
    </source>
</evidence>
<organism evidence="1 2">
    <name type="scientific">Exserohilum turcicum (strain 28A)</name>
    <name type="common">Northern leaf blight fungus</name>
    <name type="synonym">Setosphaeria turcica</name>
    <dbReference type="NCBI Taxonomy" id="671987"/>
    <lineage>
        <taxon>Eukaryota</taxon>
        <taxon>Fungi</taxon>
        <taxon>Dikarya</taxon>
        <taxon>Ascomycota</taxon>
        <taxon>Pezizomycotina</taxon>
        <taxon>Dothideomycetes</taxon>
        <taxon>Pleosporomycetidae</taxon>
        <taxon>Pleosporales</taxon>
        <taxon>Pleosporineae</taxon>
        <taxon>Pleosporaceae</taxon>
        <taxon>Exserohilum</taxon>
    </lineage>
</organism>